<organism evidence="1 2">
    <name type="scientific">Caballeronia sordidicola</name>
    <name type="common">Burkholderia sordidicola</name>
    <dbReference type="NCBI Taxonomy" id="196367"/>
    <lineage>
        <taxon>Bacteria</taxon>
        <taxon>Pseudomonadati</taxon>
        <taxon>Pseudomonadota</taxon>
        <taxon>Betaproteobacteria</taxon>
        <taxon>Burkholderiales</taxon>
        <taxon>Burkholderiaceae</taxon>
        <taxon>Caballeronia</taxon>
    </lineage>
</organism>
<comment type="caution">
    <text evidence="1">The sequence shown here is derived from an EMBL/GenBank/DDBJ whole genome shotgun (WGS) entry which is preliminary data.</text>
</comment>
<proteinExistence type="predicted"/>
<protein>
    <submittedName>
        <fullName evidence="1">Uncharacterized protein</fullName>
    </submittedName>
</protein>
<gene>
    <name evidence="1" type="ORF">PAMC26577_36455</name>
</gene>
<accession>A0A242M8I1</accession>
<sequence>MESAVSESIGASVVQGVVFTSVLCKVTRQALLIDALSN</sequence>
<name>A0A242M8I1_CABSO</name>
<evidence type="ECO:0000313" key="2">
    <source>
        <dbReference type="Proteomes" id="UP000195221"/>
    </source>
</evidence>
<evidence type="ECO:0000313" key="1">
    <source>
        <dbReference type="EMBL" id="OTP67536.1"/>
    </source>
</evidence>
<dbReference type="Proteomes" id="UP000195221">
    <property type="component" value="Unassembled WGS sequence"/>
</dbReference>
<dbReference type="EMBL" id="NBTZ01000153">
    <property type="protein sequence ID" value="OTP67536.1"/>
    <property type="molecule type" value="Genomic_DNA"/>
</dbReference>
<dbReference type="AlphaFoldDB" id="A0A242M8I1"/>
<reference evidence="1 2" key="1">
    <citation type="submission" date="2017-03" db="EMBL/GenBank/DDBJ databases">
        <title>Genome analysis of strain PAMC 26577.</title>
        <authorList>
            <person name="Oh H.-M."/>
            <person name="Yang J.-A."/>
        </authorList>
    </citation>
    <scope>NUCLEOTIDE SEQUENCE [LARGE SCALE GENOMIC DNA]</scope>
    <source>
        <strain evidence="1 2">PAMC 26577</strain>
    </source>
</reference>